<gene>
    <name evidence="1" type="ORF">FMOSSE_LOCUS9839</name>
</gene>
<evidence type="ECO:0000313" key="2">
    <source>
        <dbReference type="Proteomes" id="UP000789375"/>
    </source>
</evidence>
<protein>
    <submittedName>
        <fullName evidence="1">7084_t:CDS:1</fullName>
    </submittedName>
</protein>
<comment type="caution">
    <text evidence="1">The sequence shown here is derived from an EMBL/GenBank/DDBJ whole genome shotgun (WGS) entry which is preliminary data.</text>
</comment>
<feature type="non-terminal residue" evidence="1">
    <location>
        <position position="104"/>
    </location>
</feature>
<evidence type="ECO:0000313" key="1">
    <source>
        <dbReference type="EMBL" id="CAG8618349.1"/>
    </source>
</evidence>
<dbReference type="AlphaFoldDB" id="A0A9N9CZX1"/>
<keyword evidence="2" id="KW-1185">Reference proteome</keyword>
<proteinExistence type="predicted"/>
<accession>A0A9N9CZX1</accession>
<name>A0A9N9CZX1_FUNMO</name>
<reference evidence="1" key="1">
    <citation type="submission" date="2021-06" db="EMBL/GenBank/DDBJ databases">
        <authorList>
            <person name="Kallberg Y."/>
            <person name="Tangrot J."/>
            <person name="Rosling A."/>
        </authorList>
    </citation>
    <scope>NUCLEOTIDE SEQUENCE</scope>
    <source>
        <strain evidence="1">87-6 pot B 2015</strain>
    </source>
</reference>
<dbReference type="EMBL" id="CAJVPP010003021">
    <property type="protein sequence ID" value="CAG8618349.1"/>
    <property type="molecule type" value="Genomic_DNA"/>
</dbReference>
<dbReference type="Proteomes" id="UP000789375">
    <property type="component" value="Unassembled WGS sequence"/>
</dbReference>
<organism evidence="1 2">
    <name type="scientific">Funneliformis mosseae</name>
    <name type="common">Endomycorrhizal fungus</name>
    <name type="synonym">Glomus mosseae</name>
    <dbReference type="NCBI Taxonomy" id="27381"/>
    <lineage>
        <taxon>Eukaryota</taxon>
        <taxon>Fungi</taxon>
        <taxon>Fungi incertae sedis</taxon>
        <taxon>Mucoromycota</taxon>
        <taxon>Glomeromycotina</taxon>
        <taxon>Glomeromycetes</taxon>
        <taxon>Glomerales</taxon>
        <taxon>Glomeraceae</taxon>
        <taxon>Funneliformis</taxon>
    </lineage>
</organism>
<sequence>MEEQKEEASSERILSDTYLVFTGIQTHLEKYANENNFTACEVAAFISKESKQSAYVQIQSIFELYKEQSYLFTNLVPSILVKKNHQYFTQLRQNIAPINEISTL</sequence>